<reference evidence="10" key="1">
    <citation type="journal article" date="2012" name="Nat. Biotechnol.">
        <title>Reference genome sequence of the model plant Setaria.</title>
        <authorList>
            <person name="Bennetzen J.L."/>
            <person name="Schmutz J."/>
            <person name="Wang H."/>
            <person name="Percifield R."/>
            <person name="Hawkins J."/>
            <person name="Pontaroli A.C."/>
            <person name="Estep M."/>
            <person name="Feng L."/>
            <person name="Vaughn J.N."/>
            <person name="Grimwood J."/>
            <person name="Jenkins J."/>
            <person name="Barry K."/>
            <person name="Lindquist E."/>
            <person name="Hellsten U."/>
            <person name="Deshpande S."/>
            <person name="Wang X."/>
            <person name="Wu X."/>
            <person name="Mitros T."/>
            <person name="Triplett J."/>
            <person name="Yang X."/>
            <person name="Ye C.Y."/>
            <person name="Mauro-Herrera M."/>
            <person name="Wang L."/>
            <person name="Li P."/>
            <person name="Sharma M."/>
            <person name="Sharma R."/>
            <person name="Ronald P.C."/>
            <person name="Panaud O."/>
            <person name="Kellogg E.A."/>
            <person name="Brutnell T.P."/>
            <person name="Doust A.N."/>
            <person name="Tuskan G.A."/>
            <person name="Rokhsar D."/>
            <person name="Devos K.M."/>
        </authorList>
    </citation>
    <scope>NUCLEOTIDE SEQUENCE [LARGE SCALE GENOMIC DNA]</scope>
    <source>
        <strain evidence="10">Yugu1</strain>
    </source>
</reference>
<name>A0A368RBY8_SETIT</name>
<evidence type="ECO:0000256" key="1">
    <source>
        <dbReference type="ARBA" id="ARBA00011073"/>
    </source>
</evidence>
<keyword evidence="5" id="KW-0720">Serine protease</keyword>
<dbReference type="FunFam" id="2.60.40.2310:FF:000001">
    <property type="entry name" value="Subtilisin-like protease SBT1.5"/>
    <property type="match status" value="1"/>
</dbReference>
<dbReference type="GO" id="GO:0004252">
    <property type="term" value="F:serine-type endopeptidase activity"/>
    <property type="evidence" value="ECO:0007669"/>
    <property type="project" value="InterPro"/>
</dbReference>
<evidence type="ECO:0000259" key="8">
    <source>
        <dbReference type="Pfam" id="PF00082"/>
    </source>
</evidence>
<dbReference type="InterPro" id="IPR036852">
    <property type="entry name" value="Peptidase_S8/S53_dom_sf"/>
</dbReference>
<feature type="signal peptide" evidence="7">
    <location>
        <begin position="1"/>
        <end position="16"/>
    </location>
</feature>
<dbReference type="Gene3D" id="3.50.30.30">
    <property type="match status" value="1"/>
</dbReference>
<evidence type="ECO:0000259" key="9">
    <source>
        <dbReference type="Pfam" id="PF17766"/>
    </source>
</evidence>
<dbReference type="STRING" id="4555.A0A368RBY8"/>
<evidence type="ECO:0000256" key="4">
    <source>
        <dbReference type="ARBA" id="ARBA00022801"/>
    </source>
</evidence>
<dbReference type="OrthoDB" id="681081at2759"/>
<dbReference type="KEGG" id="sita:101782446"/>
<gene>
    <name evidence="10" type="ORF">SETIT_5G347100v2</name>
</gene>
<organism evidence="10">
    <name type="scientific">Setaria italica</name>
    <name type="common">Foxtail millet</name>
    <name type="synonym">Panicum italicum</name>
    <dbReference type="NCBI Taxonomy" id="4555"/>
    <lineage>
        <taxon>Eukaryota</taxon>
        <taxon>Viridiplantae</taxon>
        <taxon>Streptophyta</taxon>
        <taxon>Embryophyta</taxon>
        <taxon>Tracheophyta</taxon>
        <taxon>Spermatophyta</taxon>
        <taxon>Magnoliopsida</taxon>
        <taxon>Liliopsida</taxon>
        <taxon>Poales</taxon>
        <taxon>Poaceae</taxon>
        <taxon>PACMAD clade</taxon>
        <taxon>Panicoideae</taxon>
        <taxon>Panicodae</taxon>
        <taxon>Paniceae</taxon>
        <taxon>Cenchrinae</taxon>
        <taxon>Setaria</taxon>
    </lineage>
</organism>
<dbReference type="EMBL" id="CM003532">
    <property type="protein sequence ID" value="RCV27715.1"/>
    <property type="molecule type" value="Genomic_DNA"/>
</dbReference>
<dbReference type="InterPro" id="IPR000209">
    <property type="entry name" value="Peptidase_S8/S53_dom"/>
</dbReference>
<comment type="similarity">
    <text evidence="1 6">Belongs to the peptidase S8 family.</text>
</comment>
<dbReference type="Pfam" id="PF17766">
    <property type="entry name" value="fn3_6"/>
    <property type="match status" value="1"/>
</dbReference>
<dbReference type="PROSITE" id="PS51892">
    <property type="entry name" value="SUBTILASE"/>
    <property type="match status" value="1"/>
</dbReference>
<dbReference type="GO" id="GO:0006508">
    <property type="term" value="P:proteolysis"/>
    <property type="evidence" value="ECO:0007669"/>
    <property type="project" value="UniProtKB-KW"/>
</dbReference>
<sequence>MIVVSVLFVMMQTASLSSINGQLTLRVRSPQMIMGSFCNNFELFSDKFLTVLFRSPIAKITPALTVAGEEALAPKVAAFSSRGPSIDYPQVIKPDIAAPGATILAAQQDAYVFKSGTSMATPHVAGVIALLRALYPDWSPAALKSAIMTTASINDGRGMPILAQGLPRKIADPFDYGGGHINPNRAADPGLIYDIDPNDYTKFFGCIIKTSTVCNATVLPGYLLNLPSISVPDLRYPVTISRTVTNVGEVDVVYHASIESPAGVKMDVERHVLMFNAANKVITFQVKLSPLWRLQGDCTFGSLTWHNGEKTVRVPIAIRMTIHDLYADVA</sequence>
<comment type="caution">
    <text evidence="6">Lacks conserved residue(s) required for the propagation of feature annotation.</text>
</comment>
<keyword evidence="4" id="KW-0378">Hydrolase</keyword>
<evidence type="ECO:0000256" key="5">
    <source>
        <dbReference type="ARBA" id="ARBA00022825"/>
    </source>
</evidence>
<evidence type="ECO:0008006" key="11">
    <source>
        <dbReference type="Google" id="ProtNLM"/>
    </source>
</evidence>
<feature type="domain" description="Subtilisin-like protease fibronectin type-III" evidence="9">
    <location>
        <begin position="224"/>
        <end position="318"/>
    </location>
</feature>
<dbReference type="SUPFAM" id="SSF52743">
    <property type="entry name" value="Subtilisin-like"/>
    <property type="match status" value="1"/>
</dbReference>
<evidence type="ECO:0000256" key="6">
    <source>
        <dbReference type="PROSITE-ProRule" id="PRU01240"/>
    </source>
</evidence>
<dbReference type="PANTHER" id="PTHR10795">
    <property type="entry name" value="PROPROTEIN CONVERTASE SUBTILISIN/KEXIN"/>
    <property type="match status" value="1"/>
</dbReference>
<evidence type="ECO:0000256" key="7">
    <source>
        <dbReference type="SAM" id="SignalP"/>
    </source>
</evidence>
<dbReference type="EMBL" id="CM003532">
    <property type="protein sequence ID" value="RCV27716.1"/>
    <property type="molecule type" value="Genomic_DNA"/>
</dbReference>
<dbReference type="PROSITE" id="PS00138">
    <property type="entry name" value="SUBTILASE_SER"/>
    <property type="match status" value="1"/>
</dbReference>
<dbReference type="InterPro" id="IPR045051">
    <property type="entry name" value="SBT"/>
</dbReference>
<dbReference type="Pfam" id="PF00082">
    <property type="entry name" value="Peptidase_S8"/>
    <property type="match status" value="1"/>
</dbReference>
<accession>A0A368RBY8</accession>
<protein>
    <recommendedName>
        <fullName evidence="11">Peptidase S8/S53 domain-containing protein</fullName>
    </recommendedName>
</protein>
<dbReference type="Gene3D" id="3.40.50.200">
    <property type="entry name" value="Peptidase S8/S53 domain"/>
    <property type="match status" value="1"/>
</dbReference>
<evidence type="ECO:0000313" key="10">
    <source>
        <dbReference type="EMBL" id="RCV27715.1"/>
    </source>
</evidence>
<keyword evidence="2" id="KW-0645">Protease</keyword>
<proteinExistence type="inferred from homology"/>
<dbReference type="InterPro" id="IPR041469">
    <property type="entry name" value="Subtilisin-like_FN3"/>
</dbReference>
<dbReference type="InterPro" id="IPR023828">
    <property type="entry name" value="Peptidase_S8_Ser-AS"/>
</dbReference>
<dbReference type="Gene3D" id="2.60.40.2310">
    <property type="match status" value="1"/>
</dbReference>
<feature type="chain" id="PRO_5036331925" description="Peptidase S8/S53 domain-containing protein" evidence="7">
    <location>
        <begin position="17"/>
        <end position="330"/>
    </location>
</feature>
<keyword evidence="3 7" id="KW-0732">Signal</keyword>
<dbReference type="AlphaFoldDB" id="A0A368RBY8"/>
<evidence type="ECO:0000256" key="2">
    <source>
        <dbReference type="ARBA" id="ARBA00022670"/>
    </source>
</evidence>
<evidence type="ECO:0000256" key="3">
    <source>
        <dbReference type="ARBA" id="ARBA00022729"/>
    </source>
</evidence>
<feature type="domain" description="Peptidase S8/S53" evidence="8">
    <location>
        <begin position="62"/>
        <end position="154"/>
    </location>
</feature>
<reference evidence="10" key="2">
    <citation type="submission" date="2015-07" db="EMBL/GenBank/DDBJ databases">
        <authorList>
            <person name="Noorani M."/>
        </authorList>
    </citation>
    <scope>NUCLEOTIDE SEQUENCE</scope>
    <source>
        <strain evidence="10">Yugu1</strain>
    </source>
</reference>